<comment type="subcellular location">
    <subcellularLocation>
        <location evidence="1">Membrane</location>
        <topology evidence="1">Single-pass membrane protein</topology>
    </subcellularLocation>
</comment>
<evidence type="ECO:0000256" key="5">
    <source>
        <dbReference type="ARBA" id="ARBA00023136"/>
    </source>
</evidence>
<dbReference type="PRINTS" id="PR00261">
    <property type="entry name" value="LDLRECEPTOR"/>
</dbReference>
<keyword evidence="4" id="KW-1133">Transmembrane helix</keyword>
<sequence>MQCIPERFFYNHIQDCMDGSDEILYYFHNAEDRCLYYFEIRCEEHVCSSLLFSCGETGTCQRVSYPGYDDMKCATGRDVLYSRNTLQYYLPSKMSYTCWTYLICAFKINELYLINCFNICITHQCNELIDLYCPTSFQFPSQPVFSNFVRLYYSTTTKTDWSISVSPTHICYDAERCTAFSPTIKIDQYDCRKYNEFQWIQNIHSNWPDLLKDIRLQFRFCSQFNFPDLSSSLLFNCNGSSKYISIHRLQDTLHDCINSSDEKYSETCSLNMSHRFQCIDTSITQQCLSQITVKDSFRDCLDGSDEPAQINCAINEFPFSRECQYLRGTIKSNDDKVVLIFSQICNGVKDIQYSSNITADGDDETDCDAWPCITQYTRCNQVWNCKRGEDELNCPKTEFMPKYSCNSENEHYCARPNEYTLGCISVNNTNDGVIDCLGATDERDYCRQMYPDNPEIRYR</sequence>
<dbReference type="SMART" id="SM00192">
    <property type="entry name" value="LDLa"/>
    <property type="match status" value="4"/>
</dbReference>
<evidence type="ECO:0000256" key="6">
    <source>
        <dbReference type="ARBA" id="ARBA00023157"/>
    </source>
</evidence>
<organism evidence="8 10">
    <name type="scientific">Didymodactylos carnosus</name>
    <dbReference type="NCBI Taxonomy" id="1234261"/>
    <lineage>
        <taxon>Eukaryota</taxon>
        <taxon>Metazoa</taxon>
        <taxon>Spiralia</taxon>
        <taxon>Gnathifera</taxon>
        <taxon>Rotifera</taxon>
        <taxon>Eurotatoria</taxon>
        <taxon>Bdelloidea</taxon>
        <taxon>Philodinida</taxon>
        <taxon>Philodinidae</taxon>
        <taxon>Didymodactylos</taxon>
    </lineage>
</organism>
<dbReference type="InterPro" id="IPR050685">
    <property type="entry name" value="LDLR"/>
</dbReference>
<dbReference type="EMBL" id="CAJOBC010009792">
    <property type="protein sequence ID" value="CAF3996577.1"/>
    <property type="molecule type" value="Genomic_DNA"/>
</dbReference>
<evidence type="ECO:0000256" key="7">
    <source>
        <dbReference type="PROSITE-ProRule" id="PRU00124"/>
    </source>
</evidence>
<comment type="caution">
    <text evidence="7">Lacks conserved residue(s) required for the propagation of feature annotation.</text>
</comment>
<reference evidence="8" key="1">
    <citation type="submission" date="2021-02" db="EMBL/GenBank/DDBJ databases">
        <authorList>
            <person name="Nowell W R."/>
        </authorList>
    </citation>
    <scope>NUCLEOTIDE SEQUENCE</scope>
</reference>
<evidence type="ECO:0000313" key="8">
    <source>
        <dbReference type="EMBL" id="CAF1234011.1"/>
    </source>
</evidence>
<dbReference type="Proteomes" id="UP000681722">
    <property type="component" value="Unassembled WGS sequence"/>
</dbReference>
<keyword evidence="5" id="KW-0472">Membrane</keyword>
<dbReference type="PROSITE" id="PS50068">
    <property type="entry name" value="LDLRA_2"/>
    <property type="match status" value="1"/>
</dbReference>
<proteinExistence type="predicted"/>
<evidence type="ECO:0000256" key="2">
    <source>
        <dbReference type="ARBA" id="ARBA00022692"/>
    </source>
</evidence>
<keyword evidence="2" id="KW-0812">Transmembrane</keyword>
<dbReference type="InterPro" id="IPR036055">
    <property type="entry name" value="LDL_receptor-like_sf"/>
</dbReference>
<dbReference type="GO" id="GO:0005886">
    <property type="term" value="C:plasma membrane"/>
    <property type="evidence" value="ECO:0007669"/>
    <property type="project" value="TreeGrafter"/>
</dbReference>
<dbReference type="AlphaFoldDB" id="A0A814YUY6"/>
<dbReference type="OrthoDB" id="10020456at2759"/>
<dbReference type="PANTHER" id="PTHR24270">
    <property type="entry name" value="LOW-DENSITY LIPOPROTEIN RECEPTOR-RELATED"/>
    <property type="match status" value="1"/>
</dbReference>
<evidence type="ECO:0000256" key="3">
    <source>
        <dbReference type="ARBA" id="ARBA00022737"/>
    </source>
</evidence>
<evidence type="ECO:0000313" key="9">
    <source>
        <dbReference type="EMBL" id="CAF3996577.1"/>
    </source>
</evidence>
<dbReference type="GO" id="GO:0016192">
    <property type="term" value="P:vesicle-mediated transport"/>
    <property type="evidence" value="ECO:0007669"/>
    <property type="project" value="UniProtKB-ARBA"/>
</dbReference>
<accession>A0A814YUY6</accession>
<keyword evidence="10" id="KW-1185">Reference proteome</keyword>
<evidence type="ECO:0000256" key="1">
    <source>
        <dbReference type="ARBA" id="ARBA00004167"/>
    </source>
</evidence>
<evidence type="ECO:0000256" key="4">
    <source>
        <dbReference type="ARBA" id="ARBA00022989"/>
    </source>
</evidence>
<dbReference type="SUPFAM" id="SSF57424">
    <property type="entry name" value="LDL receptor-like module"/>
    <property type="match status" value="1"/>
</dbReference>
<protein>
    <submittedName>
        <fullName evidence="8">Uncharacterized protein</fullName>
    </submittedName>
</protein>
<dbReference type="InterPro" id="IPR002172">
    <property type="entry name" value="LDrepeatLR_classA_rpt"/>
</dbReference>
<keyword evidence="3" id="KW-0677">Repeat</keyword>
<comment type="caution">
    <text evidence="8">The sequence shown here is derived from an EMBL/GenBank/DDBJ whole genome shotgun (WGS) entry which is preliminary data.</text>
</comment>
<dbReference type="EMBL" id="CAJNOQ010009787">
    <property type="protein sequence ID" value="CAF1234011.1"/>
    <property type="molecule type" value="Genomic_DNA"/>
</dbReference>
<evidence type="ECO:0000313" key="10">
    <source>
        <dbReference type="Proteomes" id="UP000663829"/>
    </source>
</evidence>
<dbReference type="Proteomes" id="UP000663829">
    <property type="component" value="Unassembled WGS sequence"/>
</dbReference>
<name>A0A814YUY6_9BILA</name>
<keyword evidence="6" id="KW-1015">Disulfide bond</keyword>
<gene>
    <name evidence="8" type="ORF">GPM918_LOCUS25319</name>
    <name evidence="9" type="ORF">SRO942_LOCUS25325</name>
</gene>